<organism evidence="1 2">
    <name type="scientific">Aeoliella mucimassa</name>
    <dbReference type="NCBI Taxonomy" id="2527972"/>
    <lineage>
        <taxon>Bacteria</taxon>
        <taxon>Pseudomonadati</taxon>
        <taxon>Planctomycetota</taxon>
        <taxon>Planctomycetia</taxon>
        <taxon>Pirellulales</taxon>
        <taxon>Lacipirellulaceae</taxon>
        <taxon>Aeoliella</taxon>
    </lineage>
</organism>
<protein>
    <submittedName>
        <fullName evidence="1">Uncharacterized protein</fullName>
    </submittedName>
</protein>
<dbReference type="KEGG" id="amuc:Pan181_44520"/>
<dbReference type="Proteomes" id="UP000315750">
    <property type="component" value="Chromosome"/>
</dbReference>
<dbReference type="Pfam" id="PF13030">
    <property type="entry name" value="DUF3891"/>
    <property type="match status" value="1"/>
</dbReference>
<sequence length="236" mass="27129">MIRRSVPLVEKPDKLLLVSQVEHARVSAELARAWGSEQVPPVVCAADSDNPHLQDVRHELLSAIARHDDGWARWEANPAIDPEQGRPYSFLDLPREQALPLWRDSVLRCRQIGPLAGWVVAGHFSHLLADSHEAGCVVSQEWQQEIELWRDDWFRDWHSTNRPVHSAKLAEECLEWLRVFDWRSPLLSGVRFFAFRECCAASYDCMDWLTRSRLAAFFLSHCAGGSVRIAAEWQRL</sequence>
<dbReference type="EMBL" id="CP036278">
    <property type="protein sequence ID" value="QDU58219.1"/>
    <property type="molecule type" value="Genomic_DNA"/>
</dbReference>
<proteinExistence type="predicted"/>
<dbReference type="RefSeq" id="WP_145249857.1">
    <property type="nucleotide sequence ID" value="NZ_CP036278.1"/>
</dbReference>
<evidence type="ECO:0000313" key="2">
    <source>
        <dbReference type="Proteomes" id="UP000315750"/>
    </source>
</evidence>
<gene>
    <name evidence="1" type="ORF">Pan181_44520</name>
</gene>
<accession>A0A518AU17</accession>
<dbReference type="OrthoDB" id="286277at2"/>
<evidence type="ECO:0000313" key="1">
    <source>
        <dbReference type="EMBL" id="QDU58219.1"/>
    </source>
</evidence>
<dbReference type="AlphaFoldDB" id="A0A518AU17"/>
<dbReference type="InterPro" id="IPR024992">
    <property type="entry name" value="DUF3891"/>
</dbReference>
<name>A0A518AU17_9BACT</name>
<keyword evidence="2" id="KW-1185">Reference proteome</keyword>
<reference evidence="1 2" key="1">
    <citation type="submission" date="2019-02" db="EMBL/GenBank/DDBJ databases">
        <title>Deep-cultivation of Planctomycetes and their phenomic and genomic characterization uncovers novel biology.</title>
        <authorList>
            <person name="Wiegand S."/>
            <person name="Jogler M."/>
            <person name="Boedeker C."/>
            <person name="Pinto D."/>
            <person name="Vollmers J."/>
            <person name="Rivas-Marin E."/>
            <person name="Kohn T."/>
            <person name="Peeters S.H."/>
            <person name="Heuer A."/>
            <person name="Rast P."/>
            <person name="Oberbeckmann S."/>
            <person name="Bunk B."/>
            <person name="Jeske O."/>
            <person name="Meyerdierks A."/>
            <person name="Storesund J.E."/>
            <person name="Kallscheuer N."/>
            <person name="Luecker S."/>
            <person name="Lage O.M."/>
            <person name="Pohl T."/>
            <person name="Merkel B.J."/>
            <person name="Hornburger P."/>
            <person name="Mueller R.-W."/>
            <person name="Bruemmer F."/>
            <person name="Labrenz M."/>
            <person name="Spormann A.M."/>
            <person name="Op den Camp H."/>
            <person name="Overmann J."/>
            <person name="Amann R."/>
            <person name="Jetten M.S.M."/>
            <person name="Mascher T."/>
            <person name="Medema M.H."/>
            <person name="Devos D.P."/>
            <person name="Kaster A.-K."/>
            <person name="Ovreas L."/>
            <person name="Rohde M."/>
            <person name="Galperin M.Y."/>
            <person name="Jogler C."/>
        </authorList>
    </citation>
    <scope>NUCLEOTIDE SEQUENCE [LARGE SCALE GENOMIC DNA]</scope>
    <source>
        <strain evidence="1 2">Pan181</strain>
    </source>
</reference>